<accession>A0A2W7PR52</accession>
<keyword evidence="3" id="KW-1185">Reference proteome</keyword>
<sequence>MPSYPPGGGRGHLARPDHQFVPEREGAGHGPAPSSVRRVKTRPEQRLGGENAASRQIRRHRAVKTRPGLPVRAAGPRLRACGEGVENGMVRLLSRSQPVKAFRSWVGKGRFLAAKCRFRTSLPTSVNITNTHPLNGQVTGHIAGSIHASKIFQTHDIVYFTMVFIAVKKADRKKDK</sequence>
<evidence type="ECO:0000256" key="1">
    <source>
        <dbReference type="SAM" id="MobiDB-lite"/>
    </source>
</evidence>
<feature type="compositionally biased region" description="Basic and acidic residues" evidence="1">
    <location>
        <begin position="14"/>
        <end position="27"/>
    </location>
</feature>
<reference evidence="2 3" key="1">
    <citation type="submission" date="2018-06" db="EMBL/GenBank/DDBJ databases">
        <title>Genomic Encyclopedia of Archaeal and Bacterial Type Strains, Phase II (KMG-II): from individual species to whole genera.</title>
        <authorList>
            <person name="Goeker M."/>
        </authorList>
    </citation>
    <scope>NUCLEOTIDE SEQUENCE [LARGE SCALE GENOMIC DNA]</scope>
    <source>
        <strain evidence="2 3">DSM 13087</strain>
    </source>
</reference>
<dbReference type="Proteomes" id="UP000249364">
    <property type="component" value="Unassembled WGS sequence"/>
</dbReference>
<protein>
    <submittedName>
        <fullName evidence="2">Uncharacterized protein</fullName>
    </submittedName>
</protein>
<dbReference type="AlphaFoldDB" id="A0A2W7PR52"/>
<gene>
    <name evidence="2" type="ORF">LY56_03550</name>
</gene>
<feature type="compositionally biased region" description="Gly residues" evidence="1">
    <location>
        <begin position="1"/>
        <end position="11"/>
    </location>
</feature>
<proteinExistence type="predicted"/>
<evidence type="ECO:0000313" key="2">
    <source>
        <dbReference type="EMBL" id="PZX36180.1"/>
    </source>
</evidence>
<evidence type="ECO:0000313" key="3">
    <source>
        <dbReference type="Proteomes" id="UP000249364"/>
    </source>
</evidence>
<feature type="region of interest" description="Disordered" evidence="1">
    <location>
        <begin position="1"/>
        <end position="62"/>
    </location>
</feature>
<organism evidence="2 3">
    <name type="scientific">Roseinatronobacter thiooxidans</name>
    <dbReference type="NCBI Taxonomy" id="121821"/>
    <lineage>
        <taxon>Bacteria</taxon>
        <taxon>Pseudomonadati</taxon>
        <taxon>Pseudomonadota</taxon>
        <taxon>Alphaproteobacteria</taxon>
        <taxon>Rhodobacterales</taxon>
        <taxon>Paracoccaceae</taxon>
        <taxon>Roseinatronobacter</taxon>
    </lineage>
</organism>
<comment type="caution">
    <text evidence="2">The sequence shown here is derived from an EMBL/GenBank/DDBJ whole genome shotgun (WGS) entry which is preliminary data.</text>
</comment>
<name>A0A2W7PR52_9RHOB</name>
<dbReference type="EMBL" id="QKZQ01000040">
    <property type="protein sequence ID" value="PZX36180.1"/>
    <property type="molecule type" value="Genomic_DNA"/>
</dbReference>